<evidence type="ECO:0000313" key="11">
    <source>
        <dbReference type="EMBL" id="KAF7334639.1"/>
    </source>
</evidence>
<dbReference type="Proteomes" id="UP000620124">
    <property type="component" value="Unassembled WGS sequence"/>
</dbReference>
<dbReference type="GO" id="GO:0035673">
    <property type="term" value="F:oligopeptide transmembrane transporter activity"/>
    <property type="evidence" value="ECO:0007669"/>
    <property type="project" value="InterPro"/>
</dbReference>
<proteinExistence type="inferred from homology"/>
<dbReference type="AlphaFoldDB" id="A0A8H6X600"/>
<protein>
    <submittedName>
        <fullName evidence="11">OPT oligopeptide transporter</fullName>
    </submittedName>
</protein>
<organism evidence="11 12">
    <name type="scientific">Mycena venus</name>
    <dbReference type="NCBI Taxonomy" id="2733690"/>
    <lineage>
        <taxon>Eukaryota</taxon>
        <taxon>Fungi</taxon>
        <taxon>Dikarya</taxon>
        <taxon>Basidiomycota</taxon>
        <taxon>Agaricomycotina</taxon>
        <taxon>Agaricomycetes</taxon>
        <taxon>Agaricomycetidae</taxon>
        <taxon>Agaricales</taxon>
        <taxon>Marasmiineae</taxon>
        <taxon>Mycenaceae</taxon>
        <taxon>Mycena</taxon>
    </lineage>
</organism>
<keyword evidence="6" id="KW-0653">Protein transport</keyword>
<dbReference type="Pfam" id="PF03169">
    <property type="entry name" value="OPT"/>
    <property type="match status" value="2"/>
</dbReference>
<keyword evidence="12" id="KW-1185">Reference proteome</keyword>
<evidence type="ECO:0000256" key="10">
    <source>
        <dbReference type="SAM" id="Phobius"/>
    </source>
</evidence>
<dbReference type="InterPro" id="IPR004648">
    <property type="entry name" value="Oligpept_transpt"/>
</dbReference>
<reference evidence="11" key="1">
    <citation type="submission" date="2020-05" db="EMBL/GenBank/DDBJ databases">
        <title>Mycena genomes resolve the evolution of fungal bioluminescence.</title>
        <authorList>
            <person name="Tsai I.J."/>
        </authorList>
    </citation>
    <scope>NUCLEOTIDE SEQUENCE</scope>
    <source>
        <strain evidence="11">CCC161011</strain>
    </source>
</reference>
<dbReference type="NCBIfam" id="TIGR00728">
    <property type="entry name" value="OPT_sfam"/>
    <property type="match status" value="2"/>
</dbReference>
<feature type="region of interest" description="Disordered" evidence="9">
    <location>
        <begin position="1"/>
        <end position="30"/>
    </location>
</feature>
<feature type="transmembrane region" description="Helical" evidence="10">
    <location>
        <begin position="277"/>
        <end position="297"/>
    </location>
</feature>
<feature type="transmembrane region" description="Helical" evidence="10">
    <location>
        <begin position="309"/>
        <end position="328"/>
    </location>
</feature>
<evidence type="ECO:0000256" key="1">
    <source>
        <dbReference type="ARBA" id="ARBA00004141"/>
    </source>
</evidence>
<evidence type="ECO:0000256" key="4">
    <source>
        <dbReference type="ARBA" id="ARBA00022692"/>
    </source>
</evidence>
<evidence type="ECO:0000256" key="5">
    <source>
        <dbReference type="ARBA" id="ARBA00022856"/>
    </source>
</evidence>
<sequence length="840" mass="92855">MSAITTDDQHVADTRDSMEKAPDYHDPEKGLAPADIEALEAAALPEFDDPNLDKDAAIAVRTPEVRSAVANTDDPTIPCNTLRAWVLGLIWAIIIPGLNQFFFFRYPAVTVTSIVAQLLTFPLGRAWARLLPNVSILGVQLNPGPFTIKEHVIITIMAGVGAGSAYATDIVAVQRVYYDQTFNFGYQWMIVMSTQLIGFSIGGIARRFLVQPPEHDLAVQPRHLRAVQYPACAAVCGGRVQGACWYLVPGYLFTGLSFFSWVCWIKPNNVVVNQLFGVNYGLAMGMVTFDWAQITYIGSPLATPWWAEANIAVGFVFFFWILTPALYVRTAPPLSLSLSFPAFSLLPSPPLFSTPGAYAQPRMASYLLRSVGVSSRFTNTFYSKYMPISSGGSFDNTGASYNVSRILTPDKVFDEQKYKEYSPIFLSTTFSISYGLSFASITATITHAFLFFRKQIWTQSRRAMHEQPDIHARLMAVYPQVPEWWYAIIFITMFVFGIVAIEVWDTKFPVQFFILALVISFVYVIPIGMIQAITNQQVGLNVITELIIGYALPGRPVAMMMFKTWGYITMAQALTFTSDFKLGHYMKIPPRHMFTCQVVATVVAGTVQLGVQAWMFTNIEGMCDRDQKDGFWCPSTGVFGTASIIWGVIGPARQFSHGQIYYALTFFFLIGFLCPLIAWLCTLKWPNSWLRYLKCLPRHLLGHGPHPPPPTRTTTSPGRSSGSSSSMLSGGATLRGGQSTTVRLLPSFPSLPFPSLTISYTPTHADLASPTDVLSAALDSGVAVSAVLIFFILQYPRNGTIGLNTIQSWWGNTVWLNTADGNKTPLISLADGETFGPSTW</sequence>
<keyword evidence="7 10" id="KW-1133">Transmembrane helix</keyword>
<dbReference type="EMBL" id="JACAZI010000026">
    <property type="protein sequence ID" value="KAF7334639.1"/>
    <property type="molecule type" value="Genomic_DNA"/>
</dbReference>
<comment type="similarity">
    <text evidence="2">Belongs to the oligopeptide OPT transporter family.</text>
</comment>
<evidence type="ECO:0000256" key="9">
    <source>
        <dbReference type="SAM" id="MobiDB-lite"/>
    </source>
</evidence>
<feature type="compositionally biased region" description="Basic and acidic residues" evidence="9">
    <location>
        <begin position="7"/>
        <end position="29"/>
    </location>
</feature>
<dbReference type="GO" id="GO:0015031">
    <property type="term" value="P:protein transport"/>
    <property type="evidence" value="ECO:0007669"/>
    <property type="project" value="UniProtKB-KW"/>
</dbReference>
<evidence type="ECO:0000256" key="6">
    <source>
        <dbReference type="ARBA" id="ARBA00022927"/>
    </source>
</evidence>
<gene>
    <name evidence="11" type="ORF">MVEN_02294300</name>
</gene>
<feature type="transmembrane region" description="Helical" evidence="10">
    <location>
        <begin position="629"/>
        <end position="649"/>
    </location>
</feature>
<feature type="compositionally biased region" description="Low complexity" evidence="9">
    <location>
        <begin position="712"/>
        <end position="726"/>
    </location>
</feature>
<keyword evidence="4 10" id="KW-0812">Transmembrane</keyword>
<feature type="region of interest" description="Disordered" evidence="9">
    <location>
        <begin position="704"/>
        <end position="736"/>
    </location>
</feature>
<evidence type="ECO:0000256" key="2">
    <source>
        <dbReference type="ARBA" id="ARBA00008807"/>
    </source>
</evidence>
<keyword evidence="8 10" id="KW-0472">Membrane</keyword>
<feature type="transmembrane region" description="Helical" evidence="10">
    <location>
        <begin position="245"/>
        <end position="265"/>
    </location>
</feature>
<evidence type="ECO:0000256" key="3">
    <source>
        <dbReference type="ARBA" id="ARBA00022448"/>
    </source>
</evidence>
<feature type="transmembrane region" description="Helical" evidence="10">
    <location>
        <begin position="594"/>
        <end position="617"/>
    </location>
</feature>
<comment type="subcellular location">
    <subcellularLocation>
        <location evidence="1">Membrane</location>
        <topology evidence="1">Multi-pass membrane protein</topology>
    </subcellularLocation>
</comment>
<dbReference type="InterPro" id="IPR004813">
    <property type="entry name" value="OPT"/>
</dbReference>
<keyword evidence="3" id="KW-0813">Transport</keyword>
<evidence type="ECO:0000256" key="7">
    <source>
        <dbReference type="ARBA" id="ARBA00022989"/>
    </source>
</evidence>
<name>A0A8H6X600_9AGAR</name>
<evidence type="ECO:0000313" key="12">
    <source>
        <dbReference type="Proteomes" id="UP000620124"/>
    </source>
</evidence>
<feature type="transmembrane region" description="Helical" evidence="10">
    <location>
        <begin position="512"/>
        <end position="533"/>
    </location>
</feature>
<feature type="transmembrane region" description="Helical" evidence="10">
    <location>
        <begin position="424"/>
        <end position="452"/>
    </location>
</feature>
<comment type="caution">
    <text evidence="11">The sequence shown here is derived from an EMBL/GenBank/DDBJ whole genome shotgun (WGS) entry which is preliminary data.</text>
</comment>
<evidence type="ECO:0000256" key="8">
    <source>
        <dbReference type="ARBA" id="ARBA00023136"/>
    </source>
</evidence>
<feature type="transmembrane region" description="Helical" evidence="10">
    <location>
        <begin position="484"/>
        <end position="505"/>
    </location>
</feature>
<dbReference type="PANTHER" id="PTHR22601">
    <property type="entry name" value="ISP4 LIKE PROTEIN"/>
    <property type="match status" value="1"/>
</dbReference>
<dbReference type="OrthoDB" id="9986677at2759"/>
<accession>A0A8H6X600</accession>
<keyword evidence="5" id="KW-0571">Peptide transport</keyword>
<dbReference type="GO" id="GO:0016020">
    <property type="term" value="C:membrane"/>
    <property type="evidence" value="ECO:0007669"/>
    <property type="project" value="UniProtKB-SubCell"/>
</dbReference>
<feature type="transmembrane region" description="Helical" evidence="10">
    <location>
        <begin position="661"/>
        <end position="680"/>
    </location>
</feature>